<reference evidence="1 2" key="1">
    <citation type="journal article" date="2015" name="Genome Announc.">
        <title>Draft Genome Sequence of Filamentous Marine Cyanobacterium Lyngbya confervoides Strain BDU141951.</title>
        <authorList>
            <person name="Chandrababunaidu M.M."/>
            <person name="Sen D."/>
            <person name="Tripathy S."/>
        </authorList>
    </citation>
    <scope>NUCLEOTIDE SEQUENCE [LARGE SCALE GENOMIC DNA]</scope>
    <source>
        <strain evidence="1 2">BDU141951</strain>
    </source>
</reference>
<accession>A0ABD4T4V0</accession>
<dbReference type="EMBL" id="JTHE03000063">
    <property type="protein sequence ID" value="MCM1983528.1"/>
    <property type="molecule type" value="Genomic_DNA"/>
</dbReference>
<dbReference type="AlphaFoldDB" id="A0ABD4T4V0"/>
<proteinExistence type="predicted"/>
<protein>
    <submittedName>
        <fullName evidence="1">Late competence development ComFB family protein</fullName>
    </submittedName>
</protein>
<dbReference type="RefSeq" id="WP_236096168.1">
    <property type="nucleotide sequence ID" value="NZ_JTHE03000063.1"/>
</dbReference>
<gene>
    <name evidence="1" type="ORF">QQ91_0011940</name>
</gene>
<comment type="caution">
    <text evidence="1">The sequence shown here is derived from an EMBL/GenBank/DDBJ whole genome shotgun (WGS) entry which is preliminary data.</text>
</comment>
<keyword evidence="2" id="KW-1185">Reference proteome</keyword>
<dbReference type="Pfam" id="PF10719">
    <property type="entry name" value="ComFB"/>
    <property type="match status" value="1"/>
</dbReference>
<dbReference type="Proteomes" id="UP000031561">
    <property type="component" value="Unassembled WGS sequence"/>
</dbReference>
<sequence length="101" mass="11509">MSSSQAGSYKNVMELVVDEEIDHQTQHFSADFAQSLNRIELATFALNRLPPLYASSVEGVSFQYERAKRELKHQVQEAVQQALQVVAERPERRSTPFHSAF</sequence>
<evidence type="ECO:0000313" key="2">
    <source>
        <dbReference type="Proteomes" id="UP000031561"/>
    </source>
</evidence>
<name>A0ABD4T4V0_9CYAN</name>
<organism evidence="1 2">
    <name type="scientific">Lyngbya confervoides BDU141951</name>
    <dbReference type="NCBI Taxonomy" id="1574623"/>
    <lineage>
        <taxon>Bacteria</taxon>
        <taxon>Bacillati</taxon>
        <taxon>Cyanobacteriota</taxon>
        <taxon>Cyanophyceae</taxon>
        <taxon>Oscillatoriophycideae</taxon>
        <taxon>Oscillatoriales</taxon>
        <taxon>Microcoleaceae</taxon>
        <taxon>Lyngbya</taxon>
    </lineage>
</organism>
<dbReference type="InterPro" id="IPR019657">
    <property type="entry name" value="ComFB"/>
</dbReference>
<evidence type="ECO:0000313" key="1">
    <source>
        <dbReference type="EMBL" id="MCM1983528.1"/>
    </source>
</evidence>